<feature type="region of interest" description="Disordered" evidence="1">
    <location>
        <begin position="1"/>
        <end position="24"/>
    </location>
</feature>
<organism evidence="2 3">
    <name type="scientific">Bacillus phage vB_BtS_B83</name>
    <dbReference type="NCBI Taxonomy" id="2565501"/>
    <lineage>
        <taxon>Viruses</taxon>
        <taxon>Duplodnaviria</taxon>
        <taxon>Heunggongvirae</taxon>
        <taxon>Uroviricota</taxon>
        <taxon>Caudoviricetes</taxon>
        <taxon>Skryabinvirinae</taxon>
        <taxon>Pushchinovirus</taxon>
        <taxon>Pushchinovirus B83</taxon>
    </lineage>
</organism>
<accession>A0A4V1EYT8</accession>
<keyword evidence="3" id="KW-1185">Reference proteome</keyword>
<reference evidence="2 3" key="1">
    <citation type="submission" date="2019-04" db="EMBL/GenBank/DDBJ databases">
        <title>Bacillus phage vB_BtS_B83 previously designated as a plasmid may represent new Siphoviridae genus.</title>
        <authorList>
            <person name="Piligrimova E."/>
            <person name="Kazantseva O."/>
            <person name="Zagorodny V."/>
            <person name="Shadrin A."/>
        </authorList>
    </citation>
    <scope>NUCLEOTIDE SEQUENCE [LARGE SCALE GENOMIC DNA]</scope>
</reference>
<dbReference type="EMBL" id="MK759918">
    <property type="protein sequence ID" value="QCQ57845.1"/>
    <property type="molecule type" value="Genomic_DNA"/>
</dbReference>
<sequence length="49" mass="5795">MKYSEKTSRQGRKKKQQNRKAEHLTSQDIKYLMGAYNKRGNGKMVHVIK</sequence>
<evidence type="ECO:0000256" key="1">
    <source>
        <dbReference type="SAM" id="MobiDB-lite"/>
    </source>
</evidence>
<evidence type="ECO:0000313" key="3">
    <source>
        <dbReference type="Proteomes" id="UP000302244"/>
    </source>
</evidence>
<dbReference type="Proteomes" id="UP000302244">
    <property type="component" value="Segment"/>
</dbReference>
<name>A0A4V1EYT8_9CAUD</name>
<proteinExistence type="predicted"/>
<feature type="compositionally biased region" description="Basic residues" evidence="1">
    <location>
        <begin position="9"/>
        <end position="18"/>
    </location>
</feature>
<evidence type="ECO:0000313" key="2">
    <source>
        <dbReference type="EMBL" id="QCQ57845.1"/>
    </source>
</evidence>
<gene>
    <name evidence="2" type="ORF">B83_gp65</name>
</gene>
<protein>
    <submittedName>
        <fullName evidence="2">Uncharacterized protein</fullName>
    </submittedName>
</protein>